<gene>
    <name evidence="1" type="ORF">ACFO8Q_13920</name>
</gene>
<evidence type="ECO:0008006" key="3">
    <source>
        <dbReference type="Google" id="ProtNLM"/>
    </source>
</evidence>
<dbReference type="Gene3D" id="3.40.630.30">
    <property type="match status" value="1"/>
</dbReference>
<dbReference type="EMBL" id="JBHSHC010000105">
    <property type="protein sequence ID" value="MFC4768441.1"/>
    <property type="molecule type" value="Genomic_DNA"/>
</dbReference>
<proteinExistence type="predicted"/>
<evidence type="ECO:0000313" key="1">
    <source>
        <dbReference type="EMBL" id="MFC4768441.1"/>
    </source>
</evidence>
<evidence type="ECO:0000313" key="2">
    <source>
        <dbReference type="Proteomes" id="UP001596002"/>
    </source>
</evidence>
<reference evidence="2" key="1">
    <citation type="journal article" date="2019" name="Int. J. Syst. Evol. Microbiol.">
        <title>The Global Catalogue of Microorganisms (GCM) 10K type strain sequencing project: providing services to taxonomists for standard genome sequencing and annotation.</title>
        <authorList>
            <consortium name="The Broad Institute Genomics Platform"/>
            <consortium name="The Broad Institute Genome Sequencing Center for Infectious Disease"/>
            <person name="Wu L."/>
            <person name="Ma J."/>
        </authorList>
    </citation>
    <scope>NUCLEOTIDE SEQUENCE [LARGE SCALE GENOMIC DNA]</scope>
    <source>
        <strain evidence="2">WYCCWR 12678</strain>
    </source>
</reference>
<protein>
    <recommendedName>
        <fullName evidence="3">N-acetyltransferase domain-containing protein</fullName>
    </recommendedName>
</protein>
<accession>A0ABV9Q2K5</accession>
<sequence length="100" mass="11149">MPEIGRPKAEKEGHIMNARIQEVHDLNSREFREAMALYHETFQGSLAETTESIAARLRSLPTGREHLLAAASEGKLVGFTLSSYVVTKNYGFISYICAHP</sequence>
<name>A0ABV9Q2K5_9BACL</name>
<dbReference type="Proteomes" id="UP001596002">
    <property type="component" value="Unassembled WGS sequence"/>
</dbReference>
<organism evidence="1 2">
    <name type="scientific">Effusibacillus consociatus</name>
    <dbReference type="NCBI Taxonomy" id="1117041"/>
    <lineage>
        <taxon>Bacteria</taxon>
        <taxon>Bacillati</taxon>
        <taxon>Bacillota</taxon>
        <taxon>Bacilli</taxon>
        <taxon>Bacillales</taxon>
        <taxon>Alicyclobacillaceae</taxon>
        <taxon>Effusibacillus</taxon>
    </lineage>
</organism>
<comment type="caution">
    <text evidence="1">The sequence shown here is derived from an EMBL/GenBank/DDBJ whole genome shotgun (WGS) entry which is preliminary data.</text>
</comment>
<keyword evidence="2" id="KW-1185">Reference proteome</keyword>